<dbReference type="Proteomes" id="UP000093199">
    <property type="component" value="Unassembled WGS sequence"/>
</dbReference>
<dbReference type="Gene3D" id="1.10.4030.10">
    <property type="entry name" value="Porin chaperone SurA, peptide-binding domain"/>
    <property type="match status" value="1"/>
</dbReference>
<dbReference type="InterPro" id="IPR050245">
    <property type="entry name" value="PrsA_foldase"/>
</dbReference>
<organism evidence="7 8">
    <name type="scientific">Caryophanon tenue</name>
    <dbReference type="NCBI Taxonomy" id="33978"/>
    <lineage>
        <taxon>Bacteria</taxon>
        <taxon>Bacillati</taxon>
        <taxon>Bacillota</taxon>
        <taxon>Bacilli</taxon>
        <taxon>Bacillales</taxon>
        <taxon>Caryophanaceae</taxon>
        <taxon>Caryophanon</taxon>
    </lineage>
</organism>
<dbReference type="PROSITE" id="PS51257">
    <property type="entry name" value="PROKAR_LIPOPROTEIN"/>
    <property type="match status" value="1"/>
</dbReference>
<evidence type="ECO:0000256" key="6">
    <source>
        <dbReference type="SAM" id="SignalP"/>
    </source>
</evidence>
<feature type="chain" id="PRO_5039111745" description="peptidylprolyl isomerase" evidence="6">
    <location>
        <begin position="20"/>
        <end position="162"/>
    </location>
</feature>
<comment type="catalytic activity">
    <reaction evidence="1">
        <text>[protein]-peptidylproline (omega=180) = [protein]-peptidylproline (omega=0)</text>
        <dbReference type="Rhea" id="RHEA:16237"/>
        <dbReference type="Rhea" id="RHEA-COMP:10747"/>
        <dbReference type="Rhea" id="RHEA-COMP:10748"/>
        <dbReference type="ChEBI" id="CHEBI:83833"/>
        <dbReference type="ChEBI" id="CHEBI:83834"/>
        <dbReference type="EC" id="5.2.1.8"/>
    </reaction>
</comment>
<dbReference type="RefSeq" id="WP_066543974.1">
    <property type="nucleotide sequence ID" value="NZ_MASJ01000006.1"/>
</dbReference>
<dbReference type="PANTHER" id="PTHR47245:SF1">
    <property type="entry name" value="FOLDASE PROTEIN PRSA"/>
    <property type="match status" value="1"/>
</dbReference>
<evidence type="ECO:0000313" key="8">
    <source>
        <dbReference type="Proteomes" id="UP000093199"/>
    </source>
</evidence>
<dbReference type="EC" id="5.2.1.8" evidence="2"/>
<gene>
    <name evidence="7" type="ORF">A6M13_11715</name>
</gene>
<keyword evidence="3 6" id="KW-0732">Signal</keyword>
<dbReference type="OrthoDB" id="14196at2"/>
<evidence type="ECO:0000256" key="4">
    <source>
        <dbReference type="ARBA" id="ARBA00023110"/>
    </source>
</evidence>
<sequence>MMKRFWLGTLLSTTLLLTACSNTNDDIIVSSTLGDLTQQQFYEEMLEIAGPSMLEQIITQQLLEEKYSVSEEEVTTEFETLKESYGDTFAETIEANGLTEESLRANIYFSLLRDKAVTASGQDFDTLMADLLEQSEVTIEHPDLQHIFEKYTQPAEKAENEE</sequence>
<proteinExistence type="predicted"/>
<keyword evidence="8" id="KW-1185">Reference proteome</keyword>
<dbReference type="STRING" id="33978.A6M13_11715"/>
<keyword evidence="5" id="KW-0413">Isomerase</keyword>
<dbReference type="PANTHER" id="PTHR47245">
    <property type="entry name" value="PEPTIDYLPROLYL ISOMERASE"/>
    <property type="match status" value="1"/>
</dbReference>
<protein>
    <recommendedName>
        <fullName evidence="2">peptidylprolyl isomerase</fullName>
        <ecNumber evidence="2">5.2.1.8</ecNumber>
    </recommendedName>
</protein>
<keyword evidence="4" id="KW-0697">Rotamase</keyword>
<reference evidence="7 8" key="1">
    <citation type="submission" date="2016-07" db="EMBL/GenBank/DDBJ databases">
        <title>Caryophanon tenue genome sequencing.</title>
        <authorList>
            <person name="Verma A."/>
            <person name="Pal Y."/>
            <person name="Krishnamurthi S."/>
        </authorList>
    </citation>
    <scope>NUCLEOTIDE SEQUENCE [LARGE SCALE GENOMIC DNA]</scope>
    <source>
        <strain evidence="7 8">DSM 14152</strain>
    </source>
</reference>
<dbReference type="AlphaFoldDB" id="A0A1C0YIP7"/>
<feature type="signal peptide" evidence="6">
    <location>
        <begin position="1"/>
        <end position="19"/>
    </location>
</feature>
<dbReference type="InterPro" id="IPR027304">
    <property type="entry name" value="Trigger_fact/SurA_dom_sf"/>
</dbReference>
<evidence type="ECO:0000256" key="2">
    <source>
        <dbReference type="ARBA" id="ARBA00013194"/>
    </source>
</evidence>
<dbReference type="GO" id="GO:0003755">
    <property type="term" value="F:peptidyl-prolyl cis-trans isomerase activity"/>
    <property type="evidence" value="ECO:0007669"/>
    <property type="project" value="UniProtKB-KW"/>
</dbReference>
<dbReference type="EMBL" id="MASJ01000006">
    <property type="protein sequence ID" value="OCS87023.1"/>
    <property type="molecule type" value="Genomic_DNA"/>
</dbReference>
<name>A0A1C0YIP7_9BACL</name>
<comment type="caution">
    <text evidence="7">The sequence shown here is derived from an EMBL/GenBank/DDBJ whole genome shotgun (WGS) entry which is preliminary data.</text>
</comment>
<evidence type="ECO:0000313" key="7">
    <source>
        <dbReference type="EMBL" id="OCS87023.1"/>
    </source>
</evidence>
<evidence type="ECO:0000256" key="5">
    <source>
        <dbReference type="ARBA" id="ARBA00023235"/>
    </source>
</evidence>
<dbReference type="SUPFAM" id="SSF109998">
    <property type="entry name" value="Triger factor/SurA peptide-binding domain-like"/>
    <property type="match status" value="1"/>
</dbReference>
<evidence type="ECO:0000256" key="1">
    <source>
        <dbReference type="ARBA" id="ARBA00000971"/>
    </source>
</evidence>
<evidence type="ECO:0000256" key="3">
    <source>
        <dbReference type="ARBA" id="ARBA00022729"/>
    </source>
</evidence>
<accession>A0A1C0YIP7</accession>